<evidence type="ECO:0000256" key="1">
    <source>
        <dbReference type="ARBA" id="ARBA00004651"/>
    </source>
</evidence>
<evidence type="ECO:0000256" key="2">
    <source>
        <dbReference type="ARBA" id="ARBA00022448"/>
    </source>
</evidence>
<dbReference type="GO" id="GO:0005886">
    <property type="term" value="C:plasma membrane"/>
    <property type="evidence" value="ECO:0007669"/>
    <property type="project" value="UniProtKB-SubCell"/>
</dbReference>
<evidence type="ECO:0000259" key="7">
    <source>
        <dbReference type="PROSITE" id="PS50850"/>
    </source>
</evidence>
<dbReference type="Proteomes" id="UP000460272">
    <property type="component" value="Unassembled WGS sequence"/>
</dbReference>
<feature type="transmembrane region" description="Helical" evidence="6">
    <location>
        <begin position="258"/>
        <end position="276"/>
    </location>
</feature>
<name>A0A6P2C4B2_9ACTN</name>
<feature type="transmembrane region" description="Helical" evidence="6">
    <location>
        <begin position="82"/>
        <end position="101"/>
    </location>
</feature>
<keyword evidence="4 6" id="KW-1133">Transmembrane helix</keyword>
<dbReference type="GO" id="GO:0022857">
    <property type="term" value="F:transmembrane transporter activity"/>
    <property type="evidence" value="ECO:0007669"/>
    <property type="project" value="InterPro"/>
</dbReference>
<feature type="transmembrane region" description="Helical" evidence="6">
    <location>
        <begin position="230"/>
        <end position="252"/>
    </location>
</feature>
<dbReference type="PROSITE" id="PS50850">
    <property type="entry name" value="MFS"/>
    <property type="match status" value="1"/>
</dbReference>
<feature type="transmembrane region" description="Helical" evidence="6">
    <location>
        <begin position="430"/>
        <end position="450"/>
    </location>
</feature>
<evidence type="ECO:0000256" key="5">
    <source>
        <dbReference type="ARBA" id="ARBA00023136"/>
    </source>
</evidence>
<protein>
    <submittedName>
        <fullName evidence="8">MFS transporter</fullName>
    </submittedName>
</protein>
<dbReference type="SUPFAM" id="SSF103473">
    <property type="entry name" value="MFS general substrate transporter"/>
    <property type="match status" value="1"/>
</dbReference>
<reference evidence="8 9" key="1">
    <citation type="submission" date="2018-11" db="EMBL/GenBank/DDBJ databases">
        <title>Trebonia kvetii gen.nov., sp.nov., a novel acidophilic actinobacterium, and proposal of the new actinobacterial family Treboniaceae fam. nov.</title>
        <authorList>
            <person name="Rapoport D."/>
            <person name="Sagova-Mareckova M."/>
            <person name="Sedlacek I."/>
            <person name="Provaznik J."/>
            <person name="Kralova S."/>
            <person name="Pavlinic D."/>
            <person name="Benes V."/>
            <person name="Kopecky J."/>
        </authorList>
    </citation>
    <scope>NUCLEOTIDE SEQUENCE [LARGE SCALE GENOMIC DNA]</scope>
    <source>
        <strain evidence="8 9">15Tr583</strain>
    </source>
</reference>
<comment type="caution">
    <text evidence="8">The sequence shown here is derived from an EMBL/GenBank/DDBJ whole genome shotgun (WGS) entry which is preliminary data.</text>
</comment>
<feature type="transmembrane region" description="Helical" evidence="6">
    <location>
        <begin position="43"/>
        <end position="70"/>
    </location>
</feature>
<dbReference type="EMBL" id="RPFW01000001">
    <property type="protein sequence ID" value="TVZ06249.1"/>
    <property type="molecule type" value="Genomic_DNA"/>
</dbReference>
<accession>A0A6P2C4B2</accession>
<evidence type="ECO:0000313" key="9">
    <source>
        <dbReference type="Proteomes" id="UP000460272"/>
    </source>
</evidence>
<feature type="transmembrane region" description="Helical" evidence="6">
    <location>
        <begin position="329"/>
        <end position="349"/>
    </location>
</feature>
<dbReference type="InterPro" id="IPR011701">
    <property type="entry name" value="MFS"/>
</dbReference>
<dbReference type="InterPro" id="IPR020846">
    <property type="entry name" value="MFS_dom"/>
</dbReference>
<dbReference type="Gene3D" id="1.20.1250.20">
    <property type="entry name" value="MFS general substrate transporter like domains"/>
    <property type="match status" value="1"/>
</dbReference>
<dbReference type="AlphaFoldDB" id="A0A6P2C4B2"/>
<dbReference type="Pfam" id="PF07690">
    <property type="entry name" value="MFS_1"/>
    <property type="match status" value="1"/>
</dbReference>
<dbReference type="Gene3D" id="1.20.1720.10">
    <property type="entry name" value="Multidrug resistance protein D"/>
    <property type="match status" value="1"/>
</dbReference>
<feature type="transmembrane region" description="Helical" evidence="6">
    <location>
        <begin position="391"/>
        <end position="409"/>
    </location>
</feature>
<comment type="subcellular location">
    <subcellularLocation>
        <location evidence="1">Cell membrane</location>
        <topology evidence="1">Multi-pass membrane protein</topology>
    </subcellularLocation>
</comment>
<feature type="transmembrane region" description="Helical" evidence="6">
    <location>
        <begin position="197"/>
        <end position="218"/>
    </location>
</feature>
<evidence type="ECO:0000256" key="4">
    <source>
        <dbReference type="ARBA" id="ARBA00022989"/>
    </source>
</evidence>
<proteinExistence type="predicted"/>
<feature type="transmembrane region" description="Helical" evidence="6">
    <location>
        <begin position="296"/>
        <end position="317"/>
    </location>
</feature>
<keyword evidence="2" id="KW-0813">Transport</keyword>
<feature type="transmembrane region" description="Helical" evidence="6">
    <location>
        <begin position="113"/>
        <end position="133"/>
    </location>
</feature>
<feature type="transmembrane region" description="Helical" evidence="6">
    <location>
        <begin position="169"/>
        <end position="191"/>
    </location>
</feature>
<keyword evidence="9" id="KW-1185">Reference proteome</keyword>
<feature type="transmembrane region" description="Helical" evidence="6">
    <location>
        <begin position="456"/>
        <end position="476"/>
    </location>
</feature>
<evidence type="ECO:0000256" key="3">
    <source>
        <dbReference type="ARBA" id="ARBA00022692"/>
    </source>
</evidence>
<dbReference type="OrthoDB" id="9781469at2"/>
<sequence length="485" mass="48926">MTDSDLWRATDAPTRRVTEAGVLRPAPVPQPAPVAPPSRQARLVLIAAILGFFMISLDATAVNVALSAIGRSLHGSTGGLQWAVDGYTVPFAALLITAGALSDRLGARRVCCWGLTVFTLASAGCGLAPSLWALIAARVVQGSAAAVLLPASLALVRQACHDPAARARAVAVWSSGGATAMAAGPVLGGVLTSAAGWRAIFFVNLPVGVLAVALLGWAPRSARRSAPLDLAGQATAVLGLTALSYGVIAGGADGFRGVRVVVSLLVAAAATVAFFMTEARVRAPMVPLSLLRSRTVAACLFTGFSINAAFYGIAFLLSLYFQRVLGEPAVTAGLLFLPMTGLLAVANLASARFAARWGHRLAVGLGLSVGTLGMLALSLPDGSIATEVALVPAGAGLGFSLPSLTFLLLDALPAERAGLAGGLFNASRQTGGAIAVAVFGALVSGAFGSFEAGMRVSMLIAAALLAASTAAAFTVLGRPGAREPK</sequence>
<feature type="transmembrane region" description="Helical" evidence="6">
    <location>
        <begin position="361"/>
        <end position="379"/>
    </location>
</feature>
<dbReference type="PANTHER" id="PTHR42718:SF9">
    <property type="entry name" value="MAJOR FACILITATOR SUPERFAMILY MULTIDRUG TRANSPORTER MFSC"/>
    <property type="match status" value="1"/>
</dbReference>
<dbReference type="CDD" id="cd17321">
    <property type="entry name" value="MFS_MMR_MDR_like"/>
    <property type="match status" value="1"/>
</dbReference>
<keyword evidence="3 6" id="KW-0812">Transmembrane</keyword>
<feature type="transmembrane region" description="Helical" evidence="6">
    <location>
        <begin position="139"/>
        <end position="157"/>
    </location>
</feature>
<gene>
    <name evidence="8" type="ORF">EAS64_02075</name>
</gene>
<evidence type="ECO:0000256" key="6">
    <source>
        <dbReference type="SAM" id="Phobius"/>
    </source>
</evidence>
<keyword evidence="5 6" id="KW-0472">Membrane</keyword>
<dbReference type="RefSeq" id="WP_145851003.1">
    <property type="nucleotide sequence ID" value="NZ_RPFW01000001.1"/>
</dbReference>
<evidence type="ECO:0000313" key="8">
    <source>
        <dbReference type="EMBL" id="TVZ06249.1"/>
    </source>
</evidence>
<organism evidence="8 9">
    <name type="scientific">Trebonia kvetii</name>
    <dbReference type="NCBI Taxonomy" id="2480626"/>
    <lineage>
        <taxon>Bacteria</taxon>
        <taxon>Bacillati</taxon>
        <taxon>Actinomycetota</taxon>
        <taxon>Actinomycetes</taxon>
        <taxon>Streptosporangiales</taxon>
        <taxon>Treboniaceae</taxon>
        <taxon>Trebonia</taxon>
    </lineage>
</organism>
<dbReference type="PANTHER" id="PTHR42718">
    <property type="entry name" value="MAJOR FACILITATOR SUPERFAMILY MULTIDRUG TRANSPORTER MFSC"/>
    <property type="match status" value="1"/>
</dbReference>
<feature type="domain" description="Major facilitator superfamily (MFS) profile" evidence="7">
    <location>
        <begin position="44"/>
        <end position="480"/>
    </location>
</feature>
<dbReference type="InterPro" id="IPR036259">
    <property type="entry name" value="MFS_trans_sf"/>
</dbReference>